<organism evidence="11 12">
    <name type="scientific">Cryptococcus wingfieldii CBS 7118</name>
    <dbReference type="NCBI Taxonomy" id="1295528"/>
    <lineage>
        <taxon>Eukaryota</taxon>
        <taxon>Fungi</taxon>
        <taxon>Dikarya</taxon>
        <taxon>Basidiomycota</taxon>
        <taxon>Agaricomycotina</taxon>
        <taxon>Tremellomycetes</taxon>
        <taxon>Tremellales</taxon>
        <taxon>Cryptococcaceae</taxon>
        <taxon>Cryptococcus</taxon>
    </lineage>
</organism>
<evidence type="ECO:0000313" key="11">
    <source>
        <dbReference type="EMBL" id="ODO08919.1"/>
    </source>
</evidence>
<evidence type="ECO:0000256" key="1">
    <source>
        <dbReference type="ARBA" id="ARBA00006499"/>
    </source>
</evidence>
<keyword evidence="6" id="KW-0443">Lipid metabolism</keyword>
<dbReference type="OrthoDB" id="2418081at2759"/>
<comment type="similarity">
    <text evidence="1">Belongs to the AB hydrolase superfamily. AB hydrolase 2 family.</text>
</comment>
<dbReference type="PANTHER" id="PTHR10655">
    <property type="entry name" value="LYSOPHOSPHOLIPASE-RELATED"/>
    <property type="match status" value="1"/>
</dbReference>
<evidence type="ECO:0000256" key="4">
    <source>
        <dbReference type="ARBA" id="ARBA00022487"/>
    </source>
</evidence>
<evidence type="ECO:0000259" key="10">
    <source>
        <dbReference type="Pfam" id="PF02230"/>
    </source>
</evidence>
<evidence type="ECO:0000256" key="7">
    <source>
        <dbReference type="ARBA" id="ARBA00029392"/>
    </source>
</evidence>
<dbReference type="GO" id="GO:0005737">
    <property type="term" value="C:cytoplasm"/>
    <property type="evidence" value="ECO:0007669"/>
    <property type="project" value="TreeGrafter"/>
</dbReference>
<dbReference type="InterPro" id="IPR003140">
    <property type="entry name" value="PLipase/COase/thioEstase"/>
</dbReference>
<evidence type="ECO:0000256" key="6">
    <source>
        <dbReference type="ARBA" id="ARBA00022832"/>
    </source>
</evidence>
<dbReference type="InterPro" id="IPR029058">
    <property type="entry name" value="AB_hydrolase_fold"/>
</dbReference>
<dbReference type="GO" id="GO:0008474">
    <property type="term" value="F:palmitoyl-(protein) hydrolase activity"/>
    <property type="evidence" value="ECO:0007669"/>
    <property type="project" value="UniProtKB-EC"/>
</dbReference>
<name>A0A1E3K756_9TREE</name>
<keyword evidence="5" id="KW-0378">Hydrolase</keyword>
<dbReference type="RefSeq" id="XP_019035774.1">
    <property type="nucleotide sequence ID" value="XM_019172832.1"/>
</dbReference>
<dbReference type="Pfam" id="PF02230">
    <property type="entry name" value="Abhydrolase_2"/>
    <property type="match status" value="1"/>
</dbReference>
<evidence type="ECO:0000313" key="12">
    <source>
        <dbReference type="Proteomes" id="UP000094819"/>
    </source>
</evidence>
<dbReference type="GO" id="GO:0052689">
    <property type="term" value="F:carboxylic ester hydrolase activity"/>
    <property type="evidence" value="ECO:0007669"/>
    <property type="project" value="UniProtKB-KW"/>
</dbReference>
<feature type="domain" description="Phospholipase/carboxylesterase/thioesterase" evidence="10">
    <location>
        <begin position="72"/>
        <end position="264"/>
    </location>
</feature>
<dbReference type="GO" id="GO:0006631">
    <property type="term" value="P:fatty acid metabolic process"/>
    <property type="evidence" value="ECO:0007669"/>
    <property type="project" value="UniProtKB-KW"/>
</dbReference>
<evidence type="ECO:0000256" key="9">
    <source>
        <dbReference type="ARBA" id="ARBA00047337"/>
    </source>
</evidence>
<proteinExistence type="inferred from homology"/>
<sequence>MSLPAPEYKTIQPAQTHQATIIFLHVSSLLESSPAGKVLISSVSRVWEAIEAGFLSKKGIFEKHITTTLAPARPSIKWILPLGPIRPITIRQGLLESGWFDVPELATPDKPVVEDGEGQLASLQSIDLIIQDEVDRGTPESKIVLGGFSQGAMISLLGSVVLERRLAGIVALSGRLPLSERVDELKSVHASETPIFVAHGKEDAVVSYEFAERAVDILSKFGRPVLPQGSVFARPSIRFTSYPGLGHTYSEEELLDLIEWLRECLQ</sequence>
<dbReference type="EMBL" id="AWGH01000001">
    <property type="protein sequence ID" value="ODO08919.1"/>
    <property type="molecule type" value="Genomic_DNA"/>
</dbReference>
<dbReference type="AlphaFoldDB" id="A0A1E3K756"/>
<dbReference type="GeneID" id="30189871"/>
<reference evidence="11 12" key="1">
    <citation type="submission" date="2016-06" db="EMBL/GenBank/DDBJ databases">
        <title>Evolution of pathogenesis and genome organization in the Tremellales.</title>
        <authorList>
            <person name="Cuomo C."/>
            <person name="Litvintseva A."/>
            <person name="Heitman J."/>
            <person name="Chen Y."/>
            <person name="Sun S."/>
            <person name="Springer D."/>
            <person name="Dromer F."/>
            <person name="Young S."/>
            <person name="Zeng Q."/>
            <person name="Chapman S."/>
            <person name="Gujja S."/>
            <person name="Saif S."/>
            <person name="Birren B."/>
        </authorList>
    </citation>
    <scope>NUCLEOTIDE SEQUENCE [LARGE SCALE GENOMIC DNA]</scope>
    <source>
        <strain evidence="11 12">CBS 7118</strain>
    </source>
</reference>
<dbReference type="SUPFAM" id="SSF53474">
    <property type="entry name" value="alpha/beta-Hydrolases"/>
    <property type="match status" value="1"/>
</dbReference>
<keyword evidence="12" id="KW-1185">Reference proteome</keyword>
<evidence type="ECO:0000256" key="3">
    <source>
        <dbReference type="ARBA" id="ARBA00014923"/>
    </source>
</evidence>
<dbReference type="Proteomes" id="UP000094819">
    <property type="component" value="Unassembled WGS sequence"/>
</dbReference>
<keyword evidence="4" id="KW-0719">Serine esterase</keyword>
<evidence type="ECO:0000256" key="8">
    <source>
        <dbReference type="ARBA" id="ARBA00031195"/>
    </source>
</evidence>
<dbReference type="EC" id="3.1.2.22" evidence="2"/>
<accession>A0A1E3K756</accession>
<dbReference type="PANTHER" id="PTHR10655:SF17">
    <property type="entry name" value="LYSOPHOSPHOLIPASE-LIKE PROTEIN 1"/>
    <property type="match status" value="1"/>
</dbReference>
<gene>
    <name evidence="11" type="ORF">L198_00658</name>
</gene>
<dbReference type="Gene3D" id="3.40.50.1820">
    <property type="entry name" value="alpha/beta hydrolase"/>
    <property type="match status" value="1"/>
</dbReference>
<dbReference type="InterPro" id="IPR050565">
    <property type="entry name" value="LYPA1-2/EST-like"/>
</dbReference>
<comment type="function">
    <text evidence="7">Hydrolyzes fatty acids from S-acylated cysteine residues in proteins with a strong preference for palmitoylated G-alpha proteins over other acyl substrates. Mediates the deacylation of G-alpha proteins such as GPA1 in vivo, but has weak or no activity toward palmitoylated Ras proteins. Has weak lysophospholipase activity in vitro; however such activity may not exist in vivo.</text>
</comment>
<protein>
    <recommendedName>
        <fullName evidence="3">Acyl-protein thioesterase 1</fullName>
        <ecNumber evidence="2">3.1.2.22</ecNumber>
    </recommendedName>
    <alternativeName>
        <fullName evidence="8">Palmitoyl-protein hydrolase</fullName>
    </alternativeName>
</protein>
<comment type="catalytic activity">
    <reaction evidence="9">
        <text>S-hexadecanoyl-L-cysteinyl-[protein] + H2O = L-cysteinyl-[protein] + hexadecanoate + H(+)</text>
        <dbReference type="Rhea" id="RHEA:19233"/>
        <dbReference type="Rhea" id="RHEA-COMP:10131"/>
        <dbReference type="Rhea" id="RHEA-COMP:11032"/>
        <dbReference type="ChEBI" id="CHEBI:7896"/>
        <dbReference type="ChEBI" id="CHEBI:15377"/>
        <dbReference type="ChEBI" id="CHEBI:15378"/>
        <dbReference type="ChEBI" id="CHEBI:29950"/>
        <dbReference type="ChEBI" id="CHEBI:74151"/>
        <dbReference type="EC" id="3.1.2.22"/>
    </reaction>
</comment>
<evidence type="ECO:0000256" key="2">
    <source>
        <dbReference type="ARBA" id="ARBA00012423"/>
    </source>
</evidence>
<evidence type="ECO:0000256" key="5">
    <source>
        <dbReference type="ARBA" id="ARBA00022801"/>
    </source>
</evidence>
<comment type="caution">
    <text evidence="11">The sequence shown here is derived from an EMBL/GenBank/DDBJ whole genome shotgun (WGS) entry which is preliminary data.</text>
</comment>
<keyword evidence="6" id="KW-0276">Fatty acid metabolism</keyword>